<evidence type="ECO:0000313" key="2">
    <source>
        <dbReference type="Proteomes" id="UP000595140"/>
    </source>
</evidence>
<keyword evidence="2" id="KW-1185">Reference proteome</keyword>
<evidence type="ECO:0000313" key="1">
    <source>
        <dbReference type="EMBL" id="VFQ81490.1"/>
    </source>
</evidence>
<name>A0A484LY38_9ASTE</name>
<sequence length="94" mass="10919">MIANRMKPLLQDIISESQSTFLLGRLISDNILLEAELGHFLHRRSGRVGWEGLKLDMAKAYDRMKCSFLFTMLNRLGFDERTWSDEVCCMGFGW</sequence>
<gene>
    <name evidence="1" type="ORF">CCAM_LOCUS23266</name>
</gene>
<organism evidence="1 2">
    <name type="scientific">Cuscuta campestris</name>
    <dbReference type="NCBI Taxonomy" id="132261"/>
    <lineage>
        <taxon>Eukaryota</taxon>
        <taxon>Viridiplantae</taxon>
        <taxon>Streptophyta</taxon>
        <taxon>Embryophyta</taxon>
        <taxon>Tracheophyta</taxon>
        <taxon>Spermatophyta</taxon>
        <taxon>Magnoliopsida</taxon>
        <taxon>eudicotyledons</taxon>
        <taxon>Gunneridae</taxon>
        <taxon>Pentapetalae</taxon>
        <taxon>asterids</taxon>
        <taxon>lamiids</taxon>
        <taxon>Solanales</taxon>
        <taxon>Convolvulaceae</taxon>
        <taxon>Cuscuteae</taxon>
        <taxon>Cuscuta</taxon>
        <taxon>Cuscuta subgen. Grammica</taxon>
        <taxon>Cuscuta sect. Cleistogrammica</taxon>
    </lineage>
</organism>
<dbReference type="OrthoDB" id="1304291at2759"/>
<proteinExistence type="predicted"/>
<dbReference type="AlphaFoldDB" id="A0A484LY38"/>
<dbReference type="EMBL" id="OOIL02002240">
    <property type="protein sequence ID" value="VFQ81490.1"/>
    <property type="molecule type" value="Genomic_DNA"/>
</dbReference>
<dbReference type="Proteomes" id="UP000595140">
    <property type="component" value="Unassembled WGS sequence"/>
</dbReference>
<accession>A0A484LY38</accession>
<reference evidence="1 2" key="1">
    <citation type="submission" date="2018-04" db="EMBL/GenBank/DDBJ databases">
        <authorList>
            <person name="Vogel A."/>
        </authorList>
    </citation>
    <scope>NUCLEOTIDE SEQUENCE [LARGE SCALE GENOMIC DNA]</scope>
</reference>
<protein>
    <submittedName>
        <fullName evidence="1">Uncharacterized protein</fullName>
    </submittedName>
</protein>